<dbReference type="AlphaFoldDB" id="E9GWM6"/>
<dbReference type="OrthoDB" id="6352907at2759"/>
<proteinExistence type="predicted"/>
<dbReference type="KEGG" id="dpx:DAPPUDRAFT_226158"/>
<evidence type="ECO:0000313" key="3">
    <source>
        <dbReference type="Proteomes" id="UP000000305"/>
    </source>
</evidence>
<dbReference type="EMBL" id="GL732570">
    <property type="protein sequence ID" value="EFX76155.1"/>
    <property type="molecule type" value="Genomic_DNA"/>
</dbReference>
<accession>E9GWM6</accession>
<dbReference type="Proteomes" id="UP000000305">
    <property type="component" value="Unassembled WGS sequence"/>
</dbReference>
<gene>
    <name evidence="2" type="ORF">DAPPUDRAFT_226158</name>
</gene>
<dbReference type="HOGENOM" id="CLU_1134558_0_0_1"/>
<sequence>MKLLVVLGLIVAIASATPIDQDDKVEELTVVSMPDKGEPAVEERQVISNLANLVGSANVADLTAIIQQLVREELKNILANLQNAQNLTTTTLSGLINADESNSEKLQQVVVKQEVDKQAEAKPVYFLPRRPGYFPPQHPMYYGPQQAVPYYNEEPYFYRGGPQWRRINPTDETLSDMDALAELELLLNEKGEMSSEARGLMSSLSSTTNSAKASFKSFVNNLSSALPSFSIVRKTYLVPGLAING</sequence>
<organism evidence="2 3">
    <name type="scientific">Daphnia pulex</name>
    <name type="common">Water flea</name>
    <dbReference type="NCBI Taxonomy" id="6669"/>
    <lineage>
        <taxon>Eukaryota</taxon>
        <taxon>Metazoa</taxon>
        <taxon>Ecdysozoa</taxon>
        <taxon>Arthropoda</taxon>
        <taxon>Crustacea</taxon>
        <taxon>Branchiopoda</taxon>
        <taxon>Diplostraca</taxon>
        <taxon>Cladocera</taxon>
        <taxon>Anomopoda</taxon>
        <taxon>Daphniidae</taxon>
        <taxon>Daphnia</taxon>
    </lineage>
</organism>
<evidence type="ECO:0000256" key="1">
    <source>
        <dbReference type="SAM" id="SignalP"/>
    </source>
</evidence>
<feature type="signal peptide" evidence="1">
    <location>
        <begin position="1"/>
        <end position="16"/>
    </location>
</feature>
<reference evidence="2 3" key="1">
    <citation type="journal article" date="2011" name="Science">
        <title>The ecoresponsive genome of Daphnia pulex.</title>
        <authorList>
            <person name="Colbourne J.K."/>
            <person name="Pfrender M.E."/>
            <person name="Gilbert D."/>
            <person name="Thomas W.K."/>
            <person name="Tucker A."/>
            <person name="Oakley T.H."/>
            <person name="Tokishita S."/>
            <person name="Aerts A."/>
            <person name="Arnold G.J."/>
            <person name="Basu M.K."/>
            <person name="Bauer D.J."/>
            <person name="Caceres C.E."/>
            <person name="Carmel L."/>
            <person name="Casola C."/>
            <person name="Choi J.H."/>
            <person name="Detter J.C."/>
            <person name="Dong Q."/>
            <person name="Dusheyko S."/>
            <person name="Eads B.D."/>
            <person name="Frohlich T."/>
            <person name="Geiler-Samerotte K.A."/>
            <person name="Gerlach D."/>
            <person name="Hatcher P."/>
            <person name="Jogdeo S."/>
            <person name="Krijgsveld J."/>
            <person name="Kriventseva E.V."/>
            <person name="Kultz D."/>
            <person name="Laforsch C."/>
            <person name="Lindquist E."/>
            <person name="Lopez J."/>
            <person name="Manak J.R."/>
            <person name="Muller J."/>
            <person name="Pangilinan J."/>
            <person name="Patwardhan R.P."/>
            <person name="Pitluck S."/>
            <person name="Pritham E.J."/>
            <person name="Rechtsteiner A."/>
            <person name="Rho M."/>
            <person name="Rogozin I.B."/>
            <person name="Sakarya O."/>
            <person name="Salamov A."/>
            <person name="Schaack S."/>
            <person name="Shapiro H."/>
            <person name="Shiga Y."/>
            <person name="Skalitzky C."/>
            <person name="Smith Z."/>
            <person name="Souvorov A."/>
            <person name="Sung W."/>
            <person name="Tang Z."/>
            <person name="Tsuchiya D."/>
            <person name="Tu H."/>
            <person name="Vos H."/>
            <person name="Wang M."/>
            <person name="Wolf Y.I."/>
            <person name="Yamagata H."/>
            <person name="Yamada T."/>
            <person name="Ye Y."/>
            <person name="Shaw J.R."/>
            <person name="Andrews J."/>
            <person name="Crease T.J."/>
            <person name="Tang H."/>
            <person name="Lucas S.M."/>
            <person name="Robertson H.M."/>
            <person name="Bork P."/>
            <person name="Koonin E.V."/>
            <person name="Zdobnov E.M."/>
            <person name="Grigoriev I.V."/>
            <person name="Lynch M."/>
            <person name="Boore J.L."/>
        </authorList>
    </citation>
    <scope>NUCLEOTIDE SEQUENCE [LARGE SCALE GENOMIC DNA]</scope>
</reference>
<keyword evidence="3" id="KW-1185">Reference proteome</keyword>
<evidence type="ECO:0000313" key="2">
    <source>
        <dbReference type="EMBL" id="EFX76155.1"/>
    </source>
</evidence>
<feature type="chain" id="PRO_5003240655" evidence="1">
    <location>
        <begin position="17"/>
        <end position="245"/>
    </location>
</feature>
<dbReference type="InParanoid" id="E9GWM6"/>
<keyword evidence="1" id="KW-0732">Signal</keyword>
<name>E9GWM6_DAPPU</name>
<protein>
    <submittedName>
        <fullName evidence="2">Uncharacterized protein</fullName>
    </submittedName>
</protein>